<reference evidence="1 2" key="1">
    <citation type="journal article" date="2020" name="Cell">
        <title>Large-Scale Comparative Analyses of Tick Genomes Elucidate Their Genetic Diversity and Vector Capacities.</title>
        <authorList>
            <consortium name="Tick Genome and Microbiome Consortium (TIGMIC)"/>
            <person name="Jia N."/>
            <person name="Wang J."/>
            <person name="Shi W."/>
            <person name="Du L."/>
            <person name="Sun Y."/>
            <person name="Zhan W."/>
            <person name="Jiang J.F."/>
            <person name="Wang Q."/>
            <person name="Zhang B."/>
            <person name="Ji P."/>
            <person name="Bell-Sakyi L."/>
            <person name="Cui X.M."/>
            <person name="Yuan T.T."/>
            <person name="Jiang B.G."/>
            <person name="Yang W.F."/>
            <person name="Lam T.T."/>
            <person name="Chang Q.C."/>
            <person name="Ding S.J."/>
            <person name="Wang X.J."/>
            <person name="Zhu J.G."/>
            <person name="Ruan X.D."/>
            <person name="Zhao L."/>
            <person name="Wei J.T."/>
            <person name="Ye R.Z."/>
            <person name="Que T.C."/>
            <person name="Du C.H."/>
            <person name="Zhou Y.H."/>
            <person name="Cheng J.X."/>
            <person name="Dai P.F."/>
            <person name="Guo W.B."/>
            <person name="Han X.H."/>
            <person name="Huang E.J."/>
            <person name="Li L.F."/>
            <person name="Wei W."/>
            <person name="Gao Y.C."/>
            <person name="Liu J.Z."/>
            <person name="Shao H.Z."/>
            <person name="Wang X."/>
            <person name="Wang C.C."/>
            <person name="Yang T.C."/>
            <person name="Huo Q.B."/>
            <person name="Li W."/>
            <person name="Chen H.Y."/>
            <person name="Chen S.E."/>
            <person name="Zhou L.G."/>
            <person name="Ni X.B."/>
            <person name="Tian J.H."/>
            <person name="Sheng Y."/>
            <person name="Liu T."/>
            <person name="Pan Y.S."/>
            <person name="Xia L.Y."/>
            <person name="Li J."/>
            <person name="Zhao F."/>
            <person name="Cao W.C."/>
        </authorList>
    </citation>
    <scope>NUCLEOTIDE SEQUENCE [LARGE SCALE GENOMIC DNA]</scope>
    <source>
        <strain evidence="1">Iper-2018</strain>
    </source>
</reference>
<proteinExistence type="predicted"/>
<name>A0AC60PQB8_IXOPE</name>
<accession>A0AC60PQB8</accession>
<sequence>MSRIQISSLEDAATTRLEEISGEEHPLMELTDAGNYKPPSASSLADLIEQLHRVFESDHINVEYVHDLMLSYKSNPKEWQKYAKFDRHRGLAHASLEHVERKFALKIPGILYSISTPARSE</sequence>
<dbReference type="Proteomes" id="UP000805193">
    <property type="component" value="Unassembled WGS sequence"/>
</dbReference>
<organism evidence="1 2">
    <name type="scientific">Ixodes persulcatus</name>
    <name type="common">Taiga tick</name>
    <dbReference type="NCBI Taxonomy" id="34615"/>
    <lineage>
        <taxon>Eukaryota</taxon>
        <taxon>Metazoa</taxon>
        <taxon>Ecdysozoa</taxon>
        <taxon>Arthropoda</taxon>
        <taxon>Chelicerata</taxon>
        <taxon>Arachnida</taxon>
        <taxon>Acari</taxon>
        <taxon>Parasitiformes</taxon>
        <taxon>Ixodida</taxon>
        <taxon>Ixodoidea</taxon>
        <taxon>Ixodidae</taxon>
        <taxon>Ixodinae</taxon>
        <taxon>Ixodes</taxon>
    </lineage>
</organism>
<comment type="caution">
    <text evidence="1">The sequence shown here is derived from an EMBL/GenBank/DDBJ whole genome shotgun (WGS) entry which is preliminary data.</text>
</comment>
<dbReference type="EMBL" id="JABSTQ010010123">
    <property type="protein sequence ID" value="KAG0423251.1"/>
    <property type="molecule type" value="Genomic_DNA"/>
</dbReference>
<protein>
    <submittedName>
        <fullName evidence="1">Uncharacterized protein</fullName>
    </submittedName>
</protein>
<evidence type="ECO:0000313" key="2">
    <source>
        <dbReference type="Proteomes" id="UP000805193"/>
    </source>
</evidence>
<gene>
    <name evidence="1" type="ORF">HPB47_000958</name>
</gene>
<keyword evidence="2" id="KW-1185">Reference proteome</keyword>
<evidence type="ECO:0000313" key="1">
    <source>
        <dbReference type="EMBL" id="KAG0423251.1"/>
    </source>
</evidence>